<comment type="caution">
    <text evidence="4">The sequence shown here is derived from an EMBL/GenBank/DDBJ whole genome shotgun (WGS) entry which is preliminary data.</text>
</comment>
<protein>
    <submittedName>
        <fullName evidence="4">Rho GTPase-activating protein 17</fullName>
    </submittedName>
</protein>
<dbReference type="EMBL" id="JAKROA010000021">
    <property type="protein sequence ID" value="KAL5103120.1"/>
    <property type="molecule type" value="Genomic_DNA"/>
</dbReference>
<dbReference type="SUPFAM" id="SSF48350">
    <property type="entry name" value="GTPase activation domain, GAP"/>
    <property type="match status" value="1"/>
</dbReference>
<dbReference type="Gene3D" id="1.20.1270.60">
    <property type="entry name" value="Arfaptin homology (AH) domain/BAR domain"/>
    <property type="match status" value="1"/>
</dbReference>
<dbReference type="InterPro" id="IPR000198">
    <property type="entry name" value="RhoGAP_dom"/>
</dbReference>
<gene>
    <name evidence="4" type="ORF">TcWFU_010352</name>
</gene>
<evidence type="ECO:0000259" key="3">
    <source>
        <dbReference type="PROSITE" id="PS50238"/>
    </source>
</evidence>
<feature type="region of interest" description="Disordered" evidence="2">
    <location>
        <begin position="639"/>
        <end position="669"/>
    </location>
</feature>
<feature type="compositionally biased region" description="Polar residues" evidence="2">
    <location>
        <begin position="718"/>
        <end position="733"/>
    </location>
</feature>
<feature type="compositionally biased region" description="Polar residues" evidence="2">
    <location>
        <begin position="293"/>
        <end position="311"/>
    </location>
</feature>
<dbReference type="Pfam" id="PF00620">
    <property type="entry name" value="RhoGAP"/>
    <property type="match status" value="1"/>
</dbReference>
<dbReference type="Proteomes" id="UP001651158">
    <property type="component" value="Unassembled WGS sequence"/>
</dbReference>
<feature type="compositionally biased region" description="Polar residues" evidence="2">
    <location>
        <begin position="1036"/>
        <end position="1048"/>
    </location>
</feature>
<keyword evidence="1" id="KW-0343">GTPase activation</keyword>
<evidence type="ECO:0000256" key="1">
    <source>
        <dbReference type="ARBA" id="ARBA00022468"/>
    </source>
</evidence>
<dbReference type="SMART" id="SM00324">
    <property type="entry name" value="RhoGAP"/>
    <property type="match status" value="1"/>
</dbReference>
<dbReference type="PROSITE" id="PS50238">
    <property type="entry name" value="RHOGAP"/>
    <property type="match status" value="1"/>
</dbReference>
<evidence type="ECO:0000256" key="2">
    <source>
        <dbReference type="SAM" id="MobiDB-lite"/>
    </source>
</evidence>
<feature type="region of interest" description="Disordered" evidence="2">
    <location>
        <begin position="716"/>
        <end position="742"/>
    </location>
</feature>
<name>A0ABR4Q186_9CEST</name>
<dbReference type="InterPro" id="IPR027267">
    <property type="entry name" value="AH/BAR_dom_sf"/>
</dbReference>
<reference evidence="4 5" key="1">
    <citation type="journal article" date="2022" name="Front. Cell. Infect. Microbiol.">
        <title>The Genomes of Two Strains of Taenia crassiceps the Animal Model for the Study of Human Cysticercosis.</title>
        <authorList>
            <person name="Bobes R.J."/>
            <person name="Estrada K."/>
            <person name="Rios-Valencia D.G."/>
            <person name="Calderon-Gallegos A."/>
            <person name="de la Torre P."/>
            <person name="Carrero J.C."/>
            <person name="Sanchez-Flores A."/>
            <person name="Laclette J.P."/>
        </authorList>
    </citation>
    <scope>NUCLEOTIDE SEQUENCE [LARGE SCALE GENOMIC DNA]</scope>
    <source>
        <strain evidence="4">WFUcys</strain>
    </source>
</reference>
<feature type="domain" description="Rho-GAP" evidence="3">
    <location>
        <begin position="476"/>
        <end position="694"/>
    </location>
</feature>
<dbReference type="SUPFAM" id="SSF103657">
    <property type="entry name" value="BAR/IMD domain-like"/>
    <property type="match status" value="1"/>
</dbReference>
<evidence type="ECO:0000313" key="4">
    <source>
        <dbReference type="EMBL" id="KAL5103120.1"/>
    </source>
</evidence>
<dbReference type="PANTHER" id="PTHR14130">
    <property type="entry name" value="3BP-1 RELATED RHOGAP"/>
    <property type="match status" value="1"/>
</dbReference>
<dbReference type="InterPro" id="IPR047165">
    <property type="entry name" value="RHG17/44/SH3BP1-like"/>
</dbReference>
<organism evidence="4 5">
    <name type="scientific">Taenia crassiceps</name>
    <dbReference type="NCBI Taxonomy" id="6207"/>
    <lineage>
        <taxon>Eukaryota</taxon>
        <taxon>Metazoa</taxon>
        <taxon>Spiralia</taxon>
        <taxon>Lophotrochozoa</taxon>
        <taxon>Platyhelminthes</taxon>
        <taxon>Cestoda</taxon>
        <taxon>Eucestoda</taxon>
        <taxon>Cyclophyllidea</taxon>
        <taxon>Taeniidae</taxon>
        <taxon>Taenia</taxon>
    </lineage>
</organism>
<feature type="region of interest" description="Disordered" evidence="2">
    <location>
        <begin position="152"/>
        <end position="187"/>
    </location>
</feature>
<accession>A0ABR4Q186</accession>
<dbReference type="Gene3D" id="1.10.555.10">
    <property type="entry name" value="Rho GTPase activation protein"/>
    <property type="match status" value="1"/>
</dbReference>
<proteinExistence type="predicted"/>
<feature type="compositionally biased region" description="Low complexity" evidence="2">
    <location>
        <begin position="351"/>
        <end position="370"/>
    </location>
</feature>
<sequence>MERSSWASMALDAGSNECVVCRVERWFAVTEGLKAELAHSILQAWSAGCAPVGWPTDDAAEIDASANELKKITADILKKLTSYLPPNSSLTLRTLDSVSFHSDSLQLSGASGDRLANKTLKVEETRQKLFSTHSSHQPEFNGFIACLNDTKSQEHDQNAEGDQGPYEASSSKEGSKNGDSGETRFFTNGNAMRIKKIPETVLARTCLEASERLANLQPTLSHLLFGCGQASSQLAQARLNWEARVHESVIGPMKRIADATGPNSEMARARRQAWRAGGELRSVSERAARAATSVASPQGNSNEETQSPDSTEGSRHQLLFSEAFSSPVPSSSRKDGNSVGGSQLSRGILRSAPISISQSSHQSSPISTSSKETVSPGGITMVNPNGDGSFIRTAKATQLNAIKEDLEAESQLLKEKALRELFNFETISTLECSQALVEMVEISAAYHRTCAAILEEFAPLLRAELDEQCPLPVYGRSLETHLAVTHAKIAYPLRQCIRALNNPKALCEEGIFRIAGSKTKVDTLKSALNSLRAGTVIAQYDPYVVADAMKQYLRSLPQPLLTSHLLGEWARALEIKDRAVQLRRLQQIARRMPPEYQRNAGYLFRFLHRLTEYSARNRMTPAGLAIIFGPALLTSPVPTFSSSTSTSADEPPTAVSVDSNSGSHQNGNVPAQLAFQGTYKGLIELLIVHANEIFPPHPDDEEDEMEDTFDEIDDSEEYTQTSVSLASEPNSSAPARLPTPSDLLSRRAHRAMTEFARQSRAIRTLPQRLRAKHWKVVNNTATANTPVATNPAPASAPVGRSLTPIPIRKIAELERTPRLDRTRSLTQEELPVMIEEEEVVETRKKSPQLRQPPRSALQRQHMEWRRAMLEVVEDGGEEGSGGEQKSSIHGDLYDTLFTLQTLNSKSEVEELLARVRSVYEARSAMGKSTLASQTGGSHTAGAREQKTGKGGFYMIRRHSTSSLSMLEHNRQRLNNIITTTGTMQMTQLPKMATTMAANHRKKCCTTPDPLNGHMLQRFTTPLFTTMDTERKRRPFSTLSRMQRSSVSETEGGVSPNMDSTASMIALSATTDVENCRWRSEALNRPSKRTTLPRAGVDLEVVSDRRKVVSASVTTENYSTLPLEDKASHALTSLLSQDSQ</sequence>
<evidence type="ECO:0000313" key="5">
    <source>
        <dbReference type="Proteomes" id="UP001651158"/>
    </source>
</evidence>
<dbReference type="InterPro" id="IPR008936">
    <property type="entry name" value="Rho_GTPase_activation_prot"/>
</dbReference>
<feature type="region of interest" description="Disordered" evidence="2">
    <location>
        <begin position="256"/>
        <end position="386"/>
    </location>
</feature>
<feature type="compositionally biased region" description="Basic and acidic residues" evidence="2">
    <location>
        <begin position="173"/>
        <end position="182"/>
    </location>
</feature>
<dbReference type="PANTHER" id="PTHR14130:SF14">
    <property type="entry name" value="RHO GTPASE-ACTIVATING PROTEIN 92B"/>
    <property type="match status" value="1"/>
</dbReference>
<feature type="compositionally biased region" description="Low complexity" evidence="2">
    <location>
        <begin position="639"/>
        <end position="653"/>
    </location>
</feature>
<keyword evidence="5" id="KW-1185">Reference proteome</keyword>
<feature type="compositionally biased region" description="Polar residues" evidence="2">
    <location>
        <begin position="656"/>
        <end position="669"/>
    </location>
</feature>
<feature type="region of interest" description="Disordered" evidence="2">
    <location>
        <begin position="1029"/>
        <end position="1057"/>
    </location>
</feature>